<comment type="caution">
    <text evidence="8">The sequence shown here is derived from an EMBL/GenBank/DDBJ whole genome shotgun (WGS) entry which is preliminary data.</text>
</comment>
<dbReference type="GO" id="GO:0003677">
    <property type="term" value="F:DNA binding"/>
    <property type="evidence" value="ECO:0007669"/>
    <property type="project" value="UniProtKB-KW"/>
</dbReference>
<dbReference type="PANTHER" id="PTHR43214">
    <property type="entry name" value="TWO-COMPONENT RESPONSE REGULATOR"/>
    <property type="match status" value="1"/>
</dbReference>
<dbReference type="SMART" id="SM00448">
    <property type="entry name" value="REC"/>
    <property type="match status" value="1"/>
</dbReference>
<dbReference type="PROSITE" id="PS50043">
    <property type="entry name" value="HTH_LUXR_2"/>
    <property type="match status" value="1"/>
</dbReference>
<dbReference type="InterPro" id="IPR039420">
    <property type="entry name" value="WalR-like"/>
</dbReference>
<dbReference type="GO" id="GO:0006355">
    <property type="term" value="P:regulation of DNA-templated transcription"/>
    <property type="evidence" value="ECO:0007669"/>
    <property type="project" value="InterPro"/>
</dbReference>
<keyword evidence="2" id="KW-0805">Transcription regulation</keyword>
<dbReference type="AlphaFoldDB" id="A0A0C1U0J9"/>
<dbReference type="InterPro" id="IPR058245">
    <property type="entry name" value="NreC/VraR/RcsB-like_REC"/>
</dbReference>
<dbReference type="Pfam" id="PF00196">
    <property type="entry name" value="GerE"/>
    <property type="match status" value="1"/>
</dbReference>
<reference evidence="8 9" key="1">
    <citation type="submission" date="2015-01" db="EMBL/GenBank/DDBJ databases">
        <title>Genome sequence of the anaerobic bacterium Geobacter soli GSS01, a dissimilatory Fe(III) reducer from soil.</title>
        <authorList>
            <person name="Yang G."/>
            <person name="Zhou S."/>
        </authorList>
    </citation>
    <scope>NUCLEOTIDE SEQUENCE [LARGE SCALE GENOMIC DNA]</scope>
    <source>
        <strain evidence="8 9">GSS01</strain>
    </source>
</reference>
<dbReference type="PROSITE" id="PS50110">
    <property type="entry name" value="RESPONSE_REGULATORY"/>
    <property type="match status" value="1"/>
</dbReference>
<dbReference type="Gene3D" id="3.40.50.2300">
    <property type="match status" value="1"/>
</dbReference>
<evidence type="ECO:0000256" key="4">
    <source>
        <dbReference type="ARBA" id="ARBA00023163"/>
    </source>
</evidence>
<keyword evidence="3" id="KW-0238">DNA-binding</keyword>
<evidence type="ECO:0000256" key="3">
    <source>
        <dbReference type="ARBA" id="ARBA00023125"/>
    </source>
</evidence>
<dbReference type="CDD" id="cd06170">
    <property type="entry name" value="LuxR_C_like"/>
    <property type="match status" value="1"/>
</dbReference>
<sequence length="215" mass="24038">MLRVLLVDDHRIVLEGLRALVSEHSDLEVVGVACDGATAIELTRKLRPDVVVMDIAMPGMNGIEATRRIVAEFSRTRVLVLSMESERRFVLDVLRAGAQGYLLKDCSQDELVSAIRHVAAGEPYLGPRITEMIIRAYMERIPDDSLLTHTLLSLREREVLQLIAAGKSTKEIAFAFGVSLKTIETQRHSIMKKLNLYSVAELTKYAIREGLTPLR</sequence>
<proteinExistence type="predicted"/>
<dbReference type="InterPro" id="IPR011006">
    <property type="entry name" value="CheY-like_superfamily"/>
</dbReference>
<keyword evidence="9" id="KW-1185">Reference proteome</keyword>
<dbReference type="CDD" id="cd17535">
    <property type="entry name" value="REC_NarL-like"/>
    <property type="match status" value="1"/>
</dbReference>
<feature type="domain" description="HTH luxR-type" evidence="6">
    <location>
        <begin position="145"/>
        <end position="210"/>
    </location>
</feature>
<dbReference type="InterPro" id="IPR000792">
    <property type="entry name" value="Tscrpt_reg_LuxR_C"/>
</dbReference>
<evidence type="ECO:0000259" key="7">
    <source>
        <dbReference type="PROSITE" id="PS50110"/>
    </source>
</evidence>
<dbReference type="InterPro" id="IPR001789">
    <property type="entry name" value="Sig_transdc_resp-reg_receiver"/>
</dbReference>
<evidence type="ECO:0000313" key="8">
    <source>
        <dbReference type="EMBL" id="KIE41350.1"/>
    </source>
</evidence>
<evidence type="ECO:0000313" key="9">
    <source>
        <dbReference type="Proteomes" id="UP000031433"/>
    </source>
</evidence>
<dbReference type="PANTHER" id="PTHR43214:SF41">
    <property type="entry name" value="NITRATE_NITRITE RESPONSE REGULATOR PROTEIN NARP"/>
    <property type="match status" value="1"/>
</dbReference>
<organism evidence="8 9">
    <name type="scientific">Geobacter soli</name>
    <dbReference type="NCBI Taxonomy" id="1510391"/>
    <lineage>
        <taxon>Bacteria</taxon>
        <taxon>Pseudomonadati</taxon>
        <taxon>Thermodesulfobacteriota</taxon>
        <taxon>Desulfuromonadia</taxon>
        <taxon>Geobacterales</taxon>
        <taxon>Geobacteraceae</taxon>
        <taxon>Geobacter</taxon>
    </lineage>
</organism>
<dbReference type="SMART" id="SM00421">
    <property type="entry name" value="HTH_LUXR"/>
    <property type="match status" value="1"/>
</dbReference>
<dbReference type="Pfam" id="PF00072">
    <property type="entry name" value="Response_reg"/>
    <property type="match status" value="1"/>
</dbReference>
<dbReference type="InterPro" id="IPR016032">
    <property type="entry name" value="Sig_transdc_resp-reg_C-effctor"/>
</dbReference>
<evidence type="ECO:0000256" key="2">
    <source>
        <dbReference type="ARBA" id="ARBA00023015"/>
    </source>
</evidence>
<evidence type="ECO:0000259" key="6">
    <source>
        <dbReference type="PROSITE" id="PS50043"/>
    </source>
</evidence>
<keyword evidence="1 5" id="KW-0597">Phosphoprotein</keyword>
<evidence type="ECO:0000256" key="5">
    <source>
        <dbReference type="PROSITE-ProRule" id="PRU00169"/>
    </source>
</evidence>
<dbReference type="PRINTS" id="PR00038">
    <property type="entry name" value="HTHLUXR"/>
</dbReference>
<protein>
    <submittedName>
        <fullName evidence="8">LuxR family transcriptional regulator</fullName>
    </submittedName>
</protein>
<dbReference type="GO" id="GO:0000160">
    <property type="term" value="P:phosphorelay signal transduction system"/>
    <property type="evidence" value="ECO:0007669"/>
    <property type="project" value="InterPro"/>
</dbReference>
<dbReference type="RefSeq" id="WP_039643020.1">
    <property type="nucleotide sequence ID" value="NZ_JXBL01000001.1"/>
</dbReference>
<feature type="domain" description="Response regulatory" evidence="7">
    <location>
        <begin position="3"/>
        <end position="119"/>
    </location>
</feature>
<evidence type="ECO:0000256" key="1">
    <source>
        <dbReference type="ARBA" id="ARBA00022553"/>
    </source>
</evidence>
<dbReference type="PROSITE" id="PS00622">
    <property type="entry name" value="HTH_LUXR_1"/>
    <property type="match status" value="1"/>
</dbReference>
<keyword evidence="4" id="KW-0804">Transcription</keyword>
<accession>A0A0C1U0J9</accession>
<dbReference type="SUPFAM" id="SSF52172">
    <property type="entry name" value="CheY-like"/>
    <property type="match status" value="1"/>
</dbReference>
<feature type="modified residue" description="4-aspartylphosphate" evidence="5">
    <location>
        <position position="54"/>
    </location>
</feature>
<name>A0A0C1U0J9_9BACT</name>
<dbReference type="SUPFAM" id="SSF46894">
    <property type="entry name" value="C-terminal effector domain of the bipartite response regulators"/>
    <property type="match status" value="1"/>
</dbReference>
<gene>
    <name evidence="8" type="ORF">SE37_01235</name>
</gene>
<dbReference type="EMBL" id="JXBL01000001">
    <property type="protein sequence ID" value="KIE41350.1"/>
    <property type="molecule type" value="Genomic_DNA"/>
</dbReference>
<dbReference type="Proteomes" id="UP000031433">
    <property type="component" value="Unassembled WGS sequence"/>
</dbReference>